<name>A0ABD2PJ98_9PLAT</name>
<comment type="caution">
    <text evidence="1">The sequence shown here is derived from an EMBL/GenBank/DDBJ whole genome shotgun (WGS) entry which is preliminary data.</text>
</comment>
<gene>
    <name evidence="1" type="ORF">Ciccas_014269</name>
</gene>
<dbReference type="Proteomes" id="UP001626550">
    <property type="component" value="Unassembled WGS sequence"/>
</dbReference>
<dbReference type="PANTHER" id="PTHR45737:SF6">
    <property type="entry name" value="VON WILLEBRAND FACTOR A DOMAIN-CONTAINING PROTEIN 5A"/>
    <property type="match status" value="1"/>
</dbReference>
<organism evidence="1 2">
    <name type="scientific">Cichlidogyrus casuarinus</name>
    <dbReference type="NCBI Taxonomy" id="1844966"/>
    <lineage>
        <taxon>Eukaryota</taxon>
        <taxon>Metazoa</taxon>
        <taxon>Spiralia</taxon>
        <taxon>Lophotrochozoa</taxon>
        <taxon>Platyhelminthes</taxon>
        <taxon>Monogenea</taxon>
        <taxon>Monopisthocotylea</taxon>
        <taxon>Dactylogyridea</taxon>
        <taxon>Ancyrocephalidae</taxon>
        <taxon>Cichlidogyrus</taxon>
    </lineage>
</organism>
<feature type="non-terminal residue" evidence="1">
    <location>
        <position position="1"/>
    </location>
</feature>
<accession>A0ABD2PJ98</accession>
<reference evidence="1 2" key="1">
    <citation type="submission" date="2024-11" db="EMBL/GenBank/DDBJ databases">
        <title>Adaptive evolution of stress response genes in parasites aligns with host niche diversity.</title>
        <authorList>
            <person name="Hahn C."/>
            <person name="Resl P."/>
        </authorList>
    </citation>
    <scope>NUCLEOTIDE SEQUENCE [LARGE SCALE GENOMIC DNA]</scope>
    <source>
        <strain evidence="1">EGGRZ-B1_66</strain>
        <tissue evidence="1">Body</tissue>
    </source>
</reference>
<evidence type="ECO:0000313" key="2">
    <source>
        <dbReference type="Proteomes" id="UP001626550"/>
    </source>
</evidence>
<protein>
    <submittedName>
        <fullName evidence="1">Uncharacterized protein</fullName>
    </submittedName>
</protein>
<dbReference type="EMBL" id="JBJKFK010007931">
    <property type="protein sequence ID" value="KAL3307224.1"/>
    <property type="molecule type" value="Genomic_DNA"/>
</dbReference>
<evidence type="ECO:0000313" key="1">
    <source>
        <dbReference type="EMBL" id="KAL3307224.1"/>
    </source>
</evidence>
<dbReference type="PANTHER" id="PTHR45737">
    <property type="entry name" value="VON WILLEBRAND FACTOR A DOMAIN-CONTAINING PROTEIN 5A"/>
    <property type="match status" value="1"/>
</dbReference>
<dbReference type="AlphaFoldDB" id="A0ABD2PJ98"/>
<keyword evidence="2" id="KW-1185">Reference proteome</keyword>
<sequence>LTDQFDTLENDDAVRKEKLEQNIRIISTQSGILSRFTGFVAVDKSVTHDPEDVAKSKTVYLKKESFGYDAVDCNYSLMSCRMMCSNIVAGCGAMAPPSSYGCSNTSSLEECTDLIVGLADLQSFDGSWVHSDKLNKFLINQGKLKVDAFKNLGSDQVVSSAAADINVQSTLLCLAALEINAPEKMIEWELFAQKAKDYLSKKQLNTEMLQKLIKHLIHAYFH</sequence>
<proteinExistence type="predicted"/>